<reference evidence="2 3" key="1">
    <citation type="submission" date="2009-11" db="EMBL/GenBank/DDBJ databases">
        <title>Annotation of Allomyces macrogynus ATCC 38327.</title>
        <authorList>
            <consortium name="The Broad Institute Genome Sequencing Platform"/>
            <person name="Russ C."/>
            <person name="Cuomo C."/>
            <person name="Burger G."/>
            <person name="Gray M.W."/>
            <person name="Holland P.W.H."/>
            <person name="King N."/>
            <person name="Lang F.B.F."/>
            <person name="Roger A.J."/>
            <person name="Ruiz-Trillo I."/>
            <person name="Young S.K."/>
            <person name="Zeng Q."/>
            <person name="Gargeya S."/>
            <person name="Fitzgerald M."/>
            <person name="Haas B."/>
            <person name="Abouelleil A."/>
            <person name="Alvarado L."/>
            <person name="Arachchi H.M."/>
            <person name="Berlin A."/>
            <person name="Chapman S.B."/>
            <person name="Gearin G."/>
            <person name="Goldberg J."/>
            <person name="Griggs A."/>
            <person name="Gujja S."/>
            <person name="Hansen M."/>
            <person name="Heiman D."/>
            <person name="Howarth C."/>
            <person name="Larimer J."/>
            <person name="Lui A."/>
            <person name="MacDonald P.J.P."/>
            <person name="McCowen C."/>
            <person name="Montmayeur A."/>
            <person name="Murphy C."/>
            <person name="Neiman D."/>
            <person name="Pearson M."/>
            <person name="Priest M."/>
            <person name="Roberts A."/>
            <person name="Saif S."/>
            <person name="Shea T."/>
            <person name="Sisk P."/>
            <person name="Stolte C."/>
            <person name="Sykes S."/>
            <person name="Wortman J."/>
            <person name="Nusbaum C."/>
            <person name="Birren B."/>
        </authorList>
    </citation>
    <scope>NUCLEOTIDE SEQUENCE [LARGE SCALE GENOMIC DNA]</scope>
    <source>
        <strain evidence="2 3">ATCC 38327</strain>
    </source>
</reference>
<dbReference type="OrthoDB" id="5593997at2759"/>
<name>A0A0L0TBE0_ALLM3</name>
<dbReference type="VEuPathDB" id="FungiDB:AMAG_16005"/>
<feature type="region of interest" description="Disordered" evidence="1">
    <location>
        <begin position="1"/>
        <end position="75"/>
    </location>
</feature>
<proteinExistence type="predicted"/>
<dbReference type="EMBL" id="GG745376">
    <property type="protein sequence ID" value="KNE72067.1"/>
    <property type="molecule type" value="Genomic_DNA"/>
</dbReference>
<dbReference type="AlphaFoldDB" id="A0A0L0TBE0"/>
<keyword evidence="3" id="KW-1185">Reference proteome</keyword>
<evidence type="ECO:0000313" key="2">
    <source>
        <dbReference type="EMBL" id="KNE72067.1"/>
    </source>
</evidence>
<evidence type="ECO:0000256" key="1">
    <source>
        <dbReference type="SAM" id="MobiDB-lite"/>
    </source>
</evidence>
<reference evidence="3" key="2">
    <citation type="submission" date="2009-11" db="EMBL/GenBank/DDBJ databases">
        <title>The Genome Sequence of Allomyces macrogynus strain ATCC 38327.</title>
        <authorList>
            <consortium name="The Broad Institute Genome Sequencing Platform"/>
            <person name="Russ C."/>
            <person name="Cuomo C."/>
            <person name="Shea T."/>
            <person name="Young S.K."/>
            <person name="Zeng Q."/>
            <person name="Koehrsen M."/>
            <person name="Haas B."/>
            <person name="Borodovsky M."/>
            <person name="Guigo R."/>
            <person name="Alvarado L."/>
            <person name="Berlin A."/>
            <person name="Borenstein D."/>
            <person name="Chen Z."/>
            <person name="Engels R."/>
            <person name="Freedman E."/>
            <person name="Gellesch M."/>
            <person name="Goldberg J."/>
            <person name="Griggs A."/>
            <person name="Gujja S."/>
            <person name="Heiman D."/>
            <person name="Hepburn T."/>
            <person name="Howarth C."/>
            <person name="Jen D."/>
            <person name="Larson L."/>
            <person name="Lewis B."/>
            <person name="Mehta T."/>
            <person name="Park D."/>
            <person name="Pearson M."/>
            <person name="Roberts A."/>
            <person name="Saif S."/>
            <person name="Shenoy N."/>
            <person name="Sisk P."/>
            <person name="Stolte C."/>
            <person name="Sykes S."/>
            <person name="Walk T."/>
            <person name="White J."/>
            <person name="Yandava C."/>
            <person name="Burger G."/>
            <person name="Gray M.W."/>
            <person name="Holland P.W.H."/>
            <person name="King N."/>
            <person name="Lang F.B.F."/>
            <person name="Roger A.J."/>
            <person name="Ruiz-Trillo I."/>
            <person name="Lander E."/>
            <person name="Nusbaum C."/>
        </authorList>
    </citation>
    <scope>NUCLEOTIDE SEQUENCE [LARGE SCALE GENOMIC DNA]</scope>
    <source>
        <strain evidence="3">ATCC 38327</strain>
    </source>
</reference>
<evidence type="ECO:0000313" key="3">
    <source>
        <dbReference type="Proteomes" id="UP000054350"/>
    </source>
</evidence>
<accession>A0A0L0TBE0</accession>
<protein>
    <submittedName>
        <fullName evidence="2">Uncharacterized protein</fullName>
    </submittedName>
</protein>
<dbReference type="Proteomes" id="UP000054350">
    <property type="component" value="Unassembled WGS sequence"/>
</dbReference>
<sequence length="226" mass="24393">MTLYMTPAPVARMQFQPHQTHPPRASSPLHHRGLPSSPISPTSTRAPLTPPPPYTEPCPESHTPIGGASPSPRADVADLVPARREPIARYIPDESTAVVYVLAMLCPTIDRDLLASVADATDQDVVAAVKYLRTYPETFPVDQVIASDLGLGAHWSADGEEEEEELAPVRAARKPSTQVASESAMLNVLCRDFPLVPVDVVRSIVEEVAVTEGMSAAYEYLKCPSC</sequence>
<gene>
    <name evidence="2" type="ORF">AMAG_16005</name>
</gene>
<organism evidence="2 3">
    <name type="scientific">Allomyces macrogynus (strain ATCC 38327)</name>
    <name type="common">Allomyces javanicus var. macrogynus</name>
    <dbReference type="NCBI Taxonomy" id="578462"/>
    <lineage>
        <taxon>Eukaryota</taxon>
        <taxon>Fungi</taxon>
        <taxon>Fungi incertae sedis</taxon>
        <taxon>Blastocladiomycota</taxon>
        <taxon>Blastocladiomycetes</taxon>
        <taxon>Blastocladiales</taxon>
        <taxon>Blastocladiaceae</taxon>
        <taxon>Allomyces</taxon>
    </lineage>
</organism>